<evidence type="ECO:0000256" key="2">
    <source>
        <dbReference type="ARBA" id="ARBA00022475"/>
    </source>
</evidence>
<accession>A0A0S4FQ02</accession>
<evidence type="ECO:0000256" key="6">
    <source>
        <dbReference type="ARBA" id="ARBA00022989"/>
    </source>
</evidence>
<dbReference type="GO" id="GO:0005886">
    <property type="term" value="C:plasma membrane"/>
    <property type="evidence" value="ECO:0007669"/>
    <property type="project" value="UniProtKB-SubCell"/>
</dbReference>
<feature type="transmembrane region" description="Helical" evidence="8">
    <location>
        <begin position="112"/>
        <end position="132"/>
    </location>
</feature>
<keyword evidence="4" id="KW-0808">Transferase</keyword>
<feature type="transmembrane region" description="Helical" evidence="8">
    <location>
        <begin position="167"/>
        <end position="194"/>
    </location>
</feature>
<evidence type="ECO:0000256" key="1">
    <source>
        <dbReference type="ARBA" id="ARBA00004651"/>
    </source>
</evidence>
<comment type="subcellular location">
    <subcellularLocation>
        <location evidence="1">Cell membrane</location>
        <topology evidence="1">Multi-pass membrane protein</topology>
    </subcellularLocation>
</comment>
<gene>
    <name evidence="10" type="ORF">MB9_1503</name>
</gene>
<evidence type="ECO:0000256" key="5">
    <source>
        <dbReference type="ARBA" id="ARBA00022692"/>
    </source>
</evidence>
<dbReference type="EMBL" id="LN734822">
    <property type="protein sequence ID" value="CEL25139.1"/>
    <property type="molecule type" value="Genomic_DNA"/>
</dbReference>
<dbReference type="AlphaFoldDB" id="A0A0S4FQ02"/>
<dbReference type="Pfam" id="PF13231">
    <property type="entry name" value="PMT_2"/>
    <property type="match status" value="1"/>
</dbReference>
<dbReference type="GO" id="GO:0008610">
    <property type="term" value="P:lipid biosynthetic process"/>
    <property type="evidence" value="ECO:0007669"/>
    <property type="project" value="UniProtKB-ARBA"/>
</dbReference>
<reference evidence="10" key="1">
    <citation type="submission" date="2014-09" db="EMBL/GenBank/DDBJ databases">
        <authorList>
            <person name="Wibberg D."/>
        </authorList>
    </citation>
    <scope>NUCLEOTIDE SEQUENCE [LARGE SCALE GENOMIC DNA]</scope>
    <source>
        <strain evidence="10">Mb9</strain>
    </source>
</reference>
<dbReference type="PANTHER" id="PTHR33908">
    <property type="entry name" value="MANNOSYLTRANSFERASE YKCB-RELATED"/>
    <property type="match status" value="1"/>
</dbReference>
<keyword evidence="7 8" id="KW-0472">Membrane</keyword>
<evidence type="ECO:0000256" key="4">
    <source>
        <dbReference type="ARBA" id="ARBA00022679"/>
    </source>
</evidence>
<keyword evidence="6 8" id="KW-1133">Transmembrane helix</keyword>
<feature type="transmembrane region" description="Helical" evidence="8">
    <location>
        <begin position="274"/>
        <end position="292"/>
    </location>
</feature>
<dbReference type="PATRIC" id="fig|2162.10.peg.1569"/>
<protein>
    <recommendedName>
        <fullName evidence="9">Glycosyltransferase RgtA/B/C/D-like domain-containing protein</fullName>
    </recommendedName>
</protein>
<feature type="transmembrane region" description="Helical" evidence="8">
    <location>
        <begin position="426"/>
        <end position="447"/>
    </location>
</feature>
<evidence type="ECO:0000313" key="11">
    <source>
        <dbReference type="Proteomes" id="UP000062768"/>
    </source>
</evidence>
<evidence type="ECO:0000256" key="7">
    <source>
        <dbReference type="ARBA" id="ARBA00023136"/>
    </source>
</evidence>
<organism evidence="10 11">
    <name type="scientific">Methanobacterium formicicum</name>
    <dbReference type="NCBI Taxonomy" id="2162"/>
    <lineage>
        <taxon>Archaea</taxon>
        <taxon>Methanobacteriati</taxon>
        <taxon>Methanobacteriota</taxon>
        <taxon>Methanomada group</taxon>
        <taxon>Methanobacteria</taxon>
        <taxon>Methanobacteriales</taxon>
        <taxon>Methanobacteriaceae</taxon>
        <taxon>Methanobacterium</taxon>
    </lineage>
</organism>
<evidence type="ECO:0000256" key="3">
    <source>
        <dbReference type="ARBA" id="ARBA00022676"/>
    </source>
</evidence>
<feature type="domain" description="Glycosyltransferase RgtA/B/C/D-like" evidence="9">
    <location>
        <begin position="64"/>
        <end position="222"/>
    </location>
</feature>
<keyword evidence="5 8" id="KW-0812">Transmembrane</keyword>
<evidence type="ECO:0000259" key="9">
    <source>
        <dbReference type="Pfam" id="PF13231"/>
    </source>
</evidence>
<feature type="transmembrane region" description="Helical" evidence="8">
    <location>
        <begin position="206"/>
        <end position="227"/>
    </location>
</feature>
<feature type="transmembrane region" description="Helical" evidence="8">
    <location>
        <begin position="12"/>
        <end position="36"/>
    </location>
</feature>
<dbReference type="Proteomes" id="UP000062768">
    <property type="component" value="Chromosome I"/>
</dbReference>
<keyword evidence="11" id="KW-1185">Reference proteome</keyword>
<dbReference type="InterPro" id="IPR038731">
    <property type="entry name" value="RgtA/B/C-like"/>
</dbReference>
<dbReference type="InterPro" id="IPR050297">
    <property type="entry name" value="LipidA_mod_glycosyltrf_83"/>
</dbReference>
<keyword evidence="2" id="KW-1003">Cell membrane</keyword>
<dbReference type="PANTHER" id="PTHR33908:SF11">
    <property type="entry name" value="MEMBRANE PROTEIN"/>
    <property type="match status" value="1"/>
</dbReference>
<name>A0A0S4FQ02_METFO</name>
<sequence>MFSDTIKNHSSAIYLLILTLIIGFITYNCFLIQTSIGPVWDTYDFMANAALMAGKSIGYFDLLRPPFLSFLTAIYFSVDGLALWPIAAIDCVIFVLGVIGLYLLFKLRFDDLTSFLGALIFATFPIVITYVGAGFTDNPSVCLSIWALLFTVLAVKKDSRLFYLSFPLAMISFLTRFSMALLIFPIFLYLLINWEKIKGLKYVRDILIGIVISFALLIPVFMFYANFGSPIYPFLDFFGSSSGASAAGGMHFAYNTDFFYFVKLLPSLIGPEGIGVLLVILLGVMVYIVRRFKKSEKTVEGKNKGSFKSLLENNGKIKLLLILIVSIILVFTIEKVHYLVTESLFFLWCYLLYDWIKILDYKNIDLDFLFLSYLVTFFLFHSIYIIKDYRYFVSMAPATVYFMMRGFDWTTSQFGFKIKNYNVTKAIFALVITLLVIFSALSSFSGIQEANKELKAMNEESVAISDWFIQYDPDYKNKVVYTDFWPYSGWYLQMNVSKMPIFRDGEILYCGAKNYNFTEQDIAAYNNELDSHNADYYFSMRKGLNFTNYHPIKKIGLLILYQRNQ</sequence>
<feature type="transmembrane region" description="Helical" evidence="8">
    <location>
        <begin position="313"/>
        <end position="333"/>
    </location>
</feature>
<dbReference type="GO" id="GO:0016763">
    <property type="term" value="F:pentosyltransferase activity"/>
    <property type="evidence" value="ECO:0007669"/>
    <property type="project" value="TreeGrafter"/>
</dbReference>
<keyword evidence="3" id="KW-0328">Glycosyltransferase</keyword>
<evidence type="ECO:0000313" key="10">
    <source>
        <dbReference type="EMBL" id="CEL25139.1"/>
    </source>
</evidence>
<proteinExistence type="predicted"/>
<feature type="transmembrane region" description="Helical" evidence="8">
    <location>
        <begin position="368"/>
        <end position="386"/>
    </location>
</feature>
<feature type="transmembrane region" description="Helical" evidence="8">
    <location>
        <begin position="82"/>
        <end position="105"/>
    </location>
</feature>
<evidence type="ECO:0000256" key="8">
    <source>
        <dbReference type="SAM" id="Phobius"/>
    </source>
</evidence>